<feature type="domain" description="26S proteasome regulatory subunit Rpn7 N-terminal" evidence="7">
    <location>
        <begin position="66"/>
        <end position="239"/>
    </location>
</feature>
<sequence length="403" mass="45265">MEYIDDYEGPIKIQRIVHLAKVSGNEEVVETAIKLVMKETSNVALYEDLIAYMSTLNPAKAQSLADEGWVENTEANNRKFEQSWAQGLSDLAYLSANDIAQAYKKYTEHFISTGEFKTAQRYASRSQDRGSGHLNQEIGYTLRTSWLAVLDQSWAYGRTLASKLYLSEERTDSIEYTKLGIILGVAMMATKEYANATAVFLTLDSLAGQSGPSDLASASDVGIYVALTALATLPRGQLQYMAQKDPVFTALTKGRAKWARTLVSAFVNAQYNQLFDVWAQHEQEMEADPFIHRVIKDIYAQLRTRVLHQYINVFSQVGMSQMAREFRVSEKELVRELLESQTDAVIVDYKNGVIQANKKDGLQSVVDKTKKLSQDFCTNASVVLWSLEARGPVSQGHRDHRLL</sequence>
<evidence type="ECO:0000259" key="6">
    <source>
        <dbReference type="Pfam" id="PF01399"/>
    </source>
</evidence>
<gene>
    <name evidence="8" type="ORF">GNLVRS02_ARAD1C17798g</name>
</gene>
<name>A0A060T709_BLAAD</name>
<accession>A0A060T709</accession>
<evidence type="ECO:0000256" key="1">
    <source>
        <dbReference type="ARBA" id="ARBA00004123"/>
    </source>
</evidence>
<dbReference type="PhylomeDB" id="A0A060T709"/>
<dbReference type="Pfam" id="PF01399">
    <property type="entry name" value="PCI"/>
    <property type="match status" value="1"/>
</dbReference>
<dbReference type="InterPro" id="IPR000717">
    <property type="entry name" value="PCI_dom"/>
</dbReference>
<evidence type="ECO:0000256" key="2">
    <source>
        <dbReference type="ARBA" id="ARBA00004496"/>
    </source>
</evidence>
<dbReference type="AlphaFoldDB" id="A0A060T709"/>
<reference evidence="8" key="2">
    <citation type="submission" date="2014-06" db="EMBL/GenBank/DDBJ databases">
        <title>The complete genome of Blastobotrys (Arxula) adeninivorans LS3 - a yeast of biotechnological interest.</title>
        <authorList>
            <person name="Kunze G."/>
            <person name="Gaillardin C."/>
            <person name="Czernicka M."/>
            <person name="Durrens P."/>
            <person name="Martin T."/>
            <person name="Boer E."/>
            <person name="Gabaldon T."/>
            <person name="Cruz J."/>
            <person name="Talla E."/>
            <person name="Marck C."/>
            <person name="Goffeau A."/>
            <person name="Barbe V."/>
            <person name="Baret P."/>
            <person name="Baronian K."/>
            <person name="Beier S."/>
            <person name="Bleykasten C."/>
            <person name="Bode R."/>
            <person name="Casaregola S."/>
            <person name="Despons L."/>
            <person name="Fairhead C."/>
            <person name="Giersberg M."/>
            <person name="Gierski P."/>
            <person name="Hahnel U."/>
            <person name="Hartmann A."/>
            <person name="Jankowska D."/>
            <person name="Jubin C."/>
            <person name="Jung P."/>
            <person name="Lafontaine I."/>
            <person name="Leh-Louis V."/>
            <person name="Lemaire M."/>
            <person name="Marcet-Houben M."/>
            <person name="Mascher M."/>
            <person name="Morel G."/>
            <person name="Richard G.-F."/>
            <person name="Riechen J."/>
            <person name="Sacerdot C."/>
            <person name="Sarkar A."/>
            <person name="Savel G."/>
            <person name="Schacherer J."/>
            <person name="Sherman D."/>
            <person name="Straub M.-L."/>
            <person name="Stein N."/>
            <person name="Thierry A."/>
            <person name="Trautwein-Schult A."/>
            <person name="Westhof E."/>
            <person name="Worch S."/>
            <person name="Dujon B."/>
            <person name="Souciet J.-L."/>
            <person name="Wincker P."/>
            <person name="Scholz U."/>
            <person name="Neuveglise N."/>
        </authorList>
    </citation>
    <scope>NUCLEOTIDE SEQUENCE</scope>
    <source>
        <strain evidence="8">LS3</strain>
    </source>
</reference>
<keyword evidence="3" id="KW-0963">Cytoplasm</keyword>
<dbReference type="EMBL" id="HG937693">
    <property type="protein sequence ID" value="CDP34667.1"/>
    <property type="molecule type" value="Genomic_DNA"/>
</dbReference>
<dbReference type="PANTHER" id="PTHR14145">
    <property type="entry name" value="26S PROTESOME SUBUNIT 6"/>
    <property type="match status" value="1"/>
</dbReference>
<dbReference type="Gene3D" id="1.25.40.570">
    <property type="match status" value="1"/>
</dbReference>
<proteinExistence type="predicted"/>
<dbReference type="Pfam" id="PF10602">
    <property type="entry name" value="RPN7"/>
    <property type="match status" value="1"/>
</dbReference>
<organism evidence="8">
    <name type="scientific">Blastobotrys adeninivorans</name>
    <name type="common">Yeast</name>
    <name type="synonym">Arxula adeninivorans</name>
    <dbReference type="NCBI Taxonomy" id="409370"/>
    <lineage>
        <taxon>Eukaryota</taxon>
        <taxon>Fungi</taxon>
        <taxon>Dikarya</taxon>
        <taxon>Ascomycota</taxon>
        <taxon>Saccharomycotina</taxon>
        <taxon>Dipodascomycetes</taxon>
        <taxon>Dipodascales</taxon>
        <taxon>Trichomonascaceae</taxon>
        <taxon>Blastobotrys</taxon>
    </lineage>
</organism>
<dbReference type="InterPro" id="IPR045135">
    <property type="entry name" value="Rpn7_N"/>
</dbReference>
<evidence type="ECO:0000313" key="8">
    <source>
        <dbReference type="EMBL" id="CDP34667.1"/>
    </source>
</evidence>
<evidence type="ECO:0000256" key="4">
    <source>
        <dbReference type="ARBA" id="ARBA00022790"/>
    </source>
</evidence>
<dbReference type="GO" id="GO:0005737">
    <property type="term" value="C:cytoplasm"/>
    <property type="evidence" value="ECO:0007669"/>
    <property type="project" value="UniProtKB-SubCell"/>
</dbReference>
<reference evidence="8" key="1">
    <citation type="submission" date="2014-02" db="EMBL/GenBank/DDBJ databases">
        <authorList>
            <person name="Genoscope - CEA"/>
        </authorList>
    </citation>
    <scope>NUCLEOTIDE SEQUENCE</scope>
    <source>
        <strain evidence="8">LS3</strain>
    </source>
</reference>
<dbReference type="PANTHER" id="PTHR14145:SF2">
    <property type="entry name" value="COP9 SIGNALOSOME COMPLEX SUBUNIT 1"/>
    <property type="match status" value="1"/>
</dbReference>
<evidence type="ECO:0000259" key="7">
    <source>
        <dbReference type="Pfam" id="PF10602"/>
    </source>
</evidence>
<dbReference type="InterPro" id="IPR019585">
    <property type="entry name" value="Rpn7/CSN1"/>
</dbReference>
<dbReference type="GO" id="GO:0008180">
    <property type="term" value="C:COP9 signalosome"/>
    <property type="evidence" value="ECO:0007669"/>
    <property type="project" value="UniProtKB-KW"/>
</dbReference>
<keyword evidence="4" id="KW-0736">Signalosome</keyword>
<evidence type="ECO:0000256" key="5">
    <source>
        <dbReference type="ARBA" id="ARBA00023242"/>
    </source>
</evidence>
<comment type="subcellular location">
    <subcellularLocation>
        <location evidence="2">Cytoplasm</location>
    </subcellularLocation>
    <subcellularLocation>
        <location evidence="1">Nucleus</location>
    </subcellularLocation>
</comment>
<feature type="domain" description="PCI" evidence="6">
    <location>
        <begin position="279"/>
        <end position="338"/>
    </location>
</feature>
<protein>
    <submittedName>
        <fullName evidence="8">ARAD1C17798p</fullName>
    </submittedName>
</protein>
<evidence type="ECO:0000256" key="3">
    <source>
        <dbReference type="ARBA" id="ARBA00022490"/>
    </source>
</evidence>
<keyword evidence="5" id="KW-0539">Nucleus</keyword>